<organism evidence="1">
    <name type="scientific">Rhizophora mucronata</name>
    <name type="common">Asiatic mangrove</name>
    <dbReference type="NCBI Taxonomy" id="61149"/>
    <lineage>
        <taxon>Eukaryota</taxon>
        <taxon>Viridiplantae</taxon>
        <taxon>Streptophyta</taxon>
        <taxon>Embryophyta</taxon>
        <taxon>Tracheophyta</taxon>
        <taxon>Spermatophyta</taxon>
        <taxon>Magnoliopsida</taxon>
        <taxon>eudicotyledons</taxon>
        <taxon>Gunneridae</taxon>
        <taxon>Pentapetalae</taxon>
        <taxon>rosids</taxon>
        <taxon>fabids</taxon>
        <taxon>Malpighiales</taxon>
        <taxon>Rhizophoraceae</taxon>
        <taxon>Rhizophora</taxon>
    </lineage>
</organism>
<name>A0A2P2NAP5_RHIMU</name>
<protein>
    <submittedName>
        <fullName evidence="1">Uncharacterized protein</fullName>
    </submittedName>
</protein>
<dbReference type="EMBL" id="GGEC01059063">
    <property type="protein sequence ID" value="MBX39547.1"/>
    <property type="molecule type" value="Transcribed_RNA"/>
</dbReference>
<sequence length="61" mass="7270">MNKASQRCIFLKCDVYADPNVSMQYQGKSPSPFLIEHKYFLVFFTYYETGRLFSSTQRHCF</sequence>
<reference evidence="1" key="1">
    <citation type="submission" date="2018-02" db="EMBL/GenBank/DDBJ databases">
        <title>Rhizophora mucronata_Transcriptome.</title>
        <authorList>
            <person name="Meera S.P."/>
            <person name="Sreeshan A."/>
            <person name="Augustine A."/>
        </authorList>
    </citation>
    <scope>NUCLEOTIDE SEQUENCE</scope>
    <source>
        <tissue evidence="1">Leaf</tissue>
    </source>
</reference>
<evidence type="ECO:0000313" key="1">
    <source>
        <dbReference type="EMBL" id="MBX39547.1"/>
    </source>
</evidence>
<accession>A0A2P2NAP5</accession>
<proteinExistence type="predicted"/>
<dbReference type="AlphaFoldDB" id="A0A2P2NAP5"/>